<dbReference type="GO" id="GO:0004348">
    <property type="term" value="F:glucosylceramidase activity"/>
    <property type="evidence" value="ECO:0007669"/>
    <property type="project" value="InterPro"/>
</dbReference>
<evidence type="ECO:0000259" key="4">
    <source>
        <dbReference type="Pfam" id="PF02055"/>
    </source>
</evidence>
<dbReference type="InterPro" id="IPR017853">
    <property type="entry name" value="GH"/>
</dbReference>
<dbReference type="GO" id="GO:0016020">
    <property type="term" value="C:membrane"/>
    <property type="evidence" value="ECO:0007669"/>
    <property type="project" value="GOC"/>
</dbReference>
<feature type="non-terminal residue" evidence="5">
    <location>
        <position position="1"/>
    </location>
</feature>
<feature type="non-terminal residue" evidence="5">
    <location>
        <position position="233"/>
    </location>
</feature>
<evidence type="ECO:0000256" key="1">
    <source>
        <dbReference type="ARBA" id="ARBA00005382"/>
    </source>
</evidence>
<comment type="caution">
    <text evidence="5">The sequence shown here is derived from an EMBL/GenBank/DDBJ whole genome shotgun (WGS) entry which is preliminary data.</text>
</comment>
<evidence type="ECO:0000313" key="5">
    <source>
        <dbReference type="EMBL" id="EKC59447.1"/>
    </source>
</evidence>
<proteinExistence type="inferred from homology"/>
<gene>
    <name evidence="5" type="ORF">OBE_09495</name>
</gene>
<dbReference type="PANTHER" id="PTHR11069:SF23">
    <property type="entry name" value="LYSOSOMAL ACID GLUCOSYLCERAMIDASE"/>
    <property type="match status" value="1"/>
</dbReference>
<keyword evidence="2" id="KW-0732">Signal</keyword>
<dbReference type="EC" id="3.2.1.-" evidence="5"/>
<evidence type="ECO:0000256" key="3">
    <source>
        <dbReference type="ARBA" id="ARBA00022801"/>
    </source>
</evidence>
<dbReference type="Pfam" id="PF02055">
    <property type="entry name" value="Glyco_hydro_30"/>
    <property type="match status" value="1"/>
</dbReference>
<dbReference type="AlphaFoldDB" id="K1SFC7"/>
<name>K1SFC7_9ZZZZ</name>
<dbReference type="PANTHER" id="PTHR11069">
    <property type="entry name" value="GLUCOSYLCERAMIDASE"/>
    <property type="match status" value="1"/>
</dbReference>
<accession>K1SFC7</accession>
<reference evidence="5" key="1">
    <citation type="journal article" date="2013" name="Environ. Microbiol.">
        <title>Microbiota from the distal guts of lean and obese adolescents exhibit partial functional redundancy besides clear differences in community structure.</title>
        <authorList>
            <person name="Ferrer M."/>
            <person name="Ruiz A."/>
            <person name="Lanza F."/>
            <person name="Haange S.B."/>
            <person name="Oberbach A."/>
            <person name="Till H."/>
            <person name="Bargiela R."/>
            <person name="Campoy C."/>
            <person name="Segura M.T."/>
            <person name="Richter M."/>
            <person name="von Bergen M."/>
            <person name="Seifert J."/>
            <person name="Suarez A."/>
        </authorList>
    </citation>
    <scope>NUCLEOTIDE SEQUENCE</scope>
</reference>
<comment type="similarity">
    <text evidence="1">Belongs to the glycosyl hydrolase 30 family.</text>
</comment>
<dbReference type="SUPFAM" id="SSF51445">
    <property type="entry name" value="(Trans)glycosidases"/>
    <property type="match status" value="1"/>
</dbReference>
<feature type="domain" description="Glycosyl hydrolase family 30 TIM-barrel" evidence="4">
    <location>
        <begin position="22"/>
        <end position="231"/>
    </location>
</feature>
<sequence>ADDDTQEVQLLNLYPDIRYQTIDGFGGAITEAAGSVLRQMPEETVEKILQGYFGAEGLRYNFVRTHLDSCDFSLGNYSAVTDPQDKEFKTFSLARDEKYILPYIQLAEQYAGHKIGVMLTPWSPPAFMKTNNDRNHGGKLLPEYADAWANYICRYIKKYESHGITVEFLTVQNEPHATQTWDSCRYTHEEEREFLEKHLYPALQEAGLGKIKINMWDHNKERLFDCASTCVTT</sequence>
<dbReference type="Gene3D" id="3.20.20.80">
    <property type="entry name" value="Glycosidases"/>
    <property type="match status" value="1"/>
</dbReference>
<dbReference type="EMBL" id="AJWZ01006553">
    <property type="protein sequence ID" value="EKC59447.1"/>
    <property type="molecule type" value="Genomic_DNA"/>
</dbReference>
<keyword evidence="5" id="KW-0326">Glycosidase</keyword>
<evidence type="ECO:0000256" key="2">
    <source>
        <dbReference type="ARBA" id="ARBA00022729"/>
    </source>
</evidence>
<dbReference type="InterPro" id="IPR033453">
    <property type="entry name" value="Glyco_hydro_30_TIM-barrel"/>
</dbReference>
<protein>
    <submittedName>
        <fullName evidence="5">Glycoside hydrolase family 30</fullName>
        <ecNumber evidence="5">3.2.1.-</ecNumber>
    </submittedName>
</protein>
<organism evidence="5">
    <name type="scientific">human gut metagenome</name>
    <dbReference type="NCBI Taxonomy" id="408170"/>
    <lineage>
        <taxon>unclassified sequences</taxon>
        <taxon>metagenomes</taxon>
        <taxon>organismal metagenomes</taxon>
    </lineage>
</organism>
<dbReference type="InterPro" id="IPR001139">
    <property type="entry name" value="Glyco_hydro_30"/>
</dbReference>
<dbReference type="GO" id="GO:0006680">
    <property type="term" value="P:glucosylceramide catabolic process"/>
    <property type="evidence" value="ECO:0007669"/>
    <property type="project" value="TreeGrafter"/>
</dbReference>
<keyword evidence="3 5" id="KW-0378">Hydrolase</keyword>
<dbReference type="PRINTS" id="PR00843">
    <property type="entry name" value="GLHYDRLASE30"/>
</dbReference>